<keyword evidence="1" id="KW-0812">Transmembrane</keyword>
<dbReference type="PANTHER" id="PTHR37919:SF2">
    <property type="entry name" value="EXPERA DOMAIN-CONTAINING PROTEIN"/>
    <property type="match status" value="1"/>
</dbReference>
<evidence type="ECO:0008006" key="4">
    <source>
        <dbReference type="Google" id="ProtNLM"/>
    </source>
</evidence>
<evidence type="ECO:0000313" key="3">
    <source>
        <dbReference type="Proteomes" id="UP001519460"/>
    </source>
</evidence>
<keyword evidence="1" id="KW-0472">Membrane</keyword>
<feature type="transmembrane region" description="Helical" evidence="1">
    <location>
        <begin position="103"/>
        <end position="123"/>
    </location>
</feature>
<accession>A0ABD0J7D6</accession>
<name>A0ABD0J7D6_9CAEN</name>
<dbReference type="AlphaFoldDB" id="A0ABD0J7D6"/>
<evidence type="ECO:0000313" key="2">
    <source>
        <dbReference type="EMBL" id="KAK7464012.1"/>
    </source>
</evidence>
<comment type="caution">
    <text evidence="2">The sequence shown here is derived from an EMBL/GenBank/DDBJ whole genome shotgun (WGS) entry which is preliminary data.</text>
</comment>
<feature type="transmembrane region" description="Helical" evidence="1">
    <location>
        <begin position="73"/>
        <end position="96"/>
    </location>
</feature>
<dbReference type="EMBL" id="JACVVK020000592">
    <property type="protein sequence ID" value="KAK7464012.1"/>
    <property type="molecule type" value="Genomic_DNA"/>
</dbReference>
<keyword evidence="3" id="KW-1185">Reference proteome</keyword>
<reference evidence="2 3" key="1">
    <citation type="journal article" date="2023" name="Sci. Data">
        <title>Genome assembly of the Korean intertidal mud-creeper Batillaria attramentaria.</title>
        <authorList>
            <person name="Patra A.K."/>
            <person name="Ho P.T."/>
            <person name="Jun S."/>
            <person name="Lee S.J."/>
            <person name="Kim Y."/>
            <person name="Won Y.J."/>
        </authorList>
    </citation>
    <scope>NUCLEOTIDE SEQUENCE [LARGE SCALE GENOMIC DNA]</scope>
    <source>
        <strain evidence="2">Wonlab-2016</strain>
    </source>
</reference>
<protein>
    <recommendedName>
        <fullName evidence="4">Emopamil-binding protein</fullName>
    </recommendedName>
</protein>
<keyword evidence="1" id="KW-1133">Transmembrane helix</keyword>
<gene>
    <name evidence="2" type="ORF">BaRGS_00037976</name>
</gene>
<feature type="transmembrane region" description="Helical" evidence="1">
    <location>
        <begin position="19"/>
        <end position="39"/>
    </location>
</feature>
<dbReference type="Proteomes" id="UP001519460">
    <property type="component" value="Unassembled WGS sequence"/>
</dbReference>
<dbReference type="PANTHER" id="PTHR37919">
    <property type="entry name" value="PROTEIN CBG05606"/>
    <property type="match status" value="1"/>
</dbReference>
<organism evidence="2 3">
    <name type="scientific">Batillaria attramentaria</name>
    <dbReference type="NCBI Taxonomy" id="370345"/>
    <lineage>
        <taxon>Eukaryota</taxon>
        <taxon>Metazoa</taxon>
        <taxon>Spiralia</taxon>
        <taxon>Lophotrochozoa</taxon>
        <taxon>Mollusca</taxon>
        <taxon>Gastropoda</taxon>
        <taxon>Caenogastropoda</taxon>
        <taxon>Sorbeoconcha</taxon>
        <taxon>Cerithioidea</taxon>
        <taxon>Batillariidae</taxon>
        <taxon>Batillaria</taxon>
    </lineage>
</organism>
<proteinExistence type="predicted"/>
<feature type="transmembrane region" description="Helical" evidence="1">
    <location>
        <begin position="143"/>
        <end position="165"/>
    </location>
</feature>
<evidence type="ECO:0000256" key="1">
    <source>
        <dbReference type="SAM" id="Phobius"/>
    </source>
</evidence>
<sequence length="200" mass="22406">MGSAEAADKQSAFRLPGWVLGWFYATAAICTYDASFIVLRPHSLPGGKLAPIWKPYTLYFDVDQRYKDVADPFVYGISLFNYLEIILNIITIVLHYRSSRHTIPLAFTVTVMTFWKTLFYFYGFTETGGGAPYRIGNTAMQEFFLVVIPNGFWVVVPFAVMVALWSRMVPGMLQGLADSSNNGYVTKGRGRGHVGHAKHA</sequence>